<dbReference type="InParanoid" id="G4ZQU6"/>
<accession>G4ZQU6</accession>
<dbReference type="KEGG" id="psoj:PHYSODRAFT_514573"/>
<dbReference type="SMR" id="G4ZQU6"/>
<dbReference type="GeneID" id="20659574"/>
<proteinExistence type="predicted"/>
<organism evidence="1 2">
    <name type="scientific">Phytophthora sojae (strain P6497)</name>
    <name type="common">Soybean stem and root rot agent</name>
    <name type="synonym">Phytophthora megasperma f. sp. glycines</name>
    <dbReference type="NCBI Taxonomy" id="1094619"/>
    <lineage>
        <taxon>Eukaryota</taxon>
        <taxon>Sar</taxon>
        <taxon>Stramenopiles</taxon>
        <taxon>Oomycota</taxon>
        <taxon>Peronosporomycetes</taxon>
        <taxon>Peronosporales</taxon>
        <taxon>Peronosporaceae</taxon>
        <taxon>Phytophthora</taxon>
    </lineage>
</organism>
<name>G4ZQU6_PHYSP</name>
<dbReference type="AlphaFoldDB" id="G4ZQU6"/>
<feature type="non-terminal residue" evidence="1">
    <location>
        <position position="1"/>
    </location>
</feature>
<evidence type="ECO:0000313" key="1">
    <source>
        <dbReference type="EMBL" id="EGZ13894.1"/>
    </source>
</evidence>
<gene>
    <name evidence="1" type="ORF">PHYSODRAFT_514573</name>
</gene>
<dbReference type="OMA" id="VDATTKH"/>
<evidence type="ECO:0000313" key="2">
    <source>
        <dbReference type="Proteomes" id="UP000002640"/>
    </source>
</evidence>
<dbReference type="RefSeq" id="XP_009531323.1">
    <property type="nucleotide sequence ID" value="XM_009533028.1"/>
</dbReference>
<keyword evidence="2" id="KW-1185">Reference proteome</keyword>
<dbReference type="EMBL" id="JH159156">
    <property type="protein sequence ID" value="EGZ13894.1"/>
    <property type="molecule type" value="Genomic_DNA"/>
</dbReference>
<sequence>EATRLDTVQDIISELEKRAIGAGTVTYDGLNDAIRACLQAERQMCHFWGGKFRRVPADFGIPDCSVRHAWVLWMCGNKAKQVPPLRILVGRDMPSRILQKSLSQLRFLMRKIENDAASKNLLQLGQSIDAATQVFLACADSVTVDDITEHSRKRRRGQLSWATVGKLLRKKAKRTVN</sequence>
<reference evidence="1 2" key="1">
    <citation type="journal article" date="2006" name="Science">
        <title>Phytophthora genome sequences uncover evolutionary origins and mechanisms of pathogenesis.</title>
        <authorList>
            <person name="Tyler B.M."/>
            <person name="Tripathy S."/>
            <person name="Zhang X."/>
            <person name="Dehal P."/>
            <person name="Jiang R.H."/>
            <person name="Aerts A."/>
            <person name="Arredondo F.D."/>
            <person name="Baxter L."/>
            <person name="Bensasson D."/>
            <person name="Beynon J.L."/>
            <person name="Chapman J."/>
            <person name="Damasceno C.M."/>
            <person name="Dorrance A.E."/>
            <person name="Dou D."/>
            <person name="Dickerman A.W."/>
            <person name="Dubchak I.L."/>
            <person name="Garbelotto M."/>
            <person name="Gijzen M."/>
            <person name="Gordon S.G."/>
            <person name="Govers F."/>
            <person name="Grunwald N.J."/>
            <person name="Huang W."/>
            <person name="Ivors K.L."/>
            <person name="Jones R.W."/>
            <person name="Kamoun S."/>
            <person name="Krampis K."/>
            <person name="Lamour K.H."/>
            <person name="Lee M.K."/>
            <person name="McDonald W.H."/>
            <person name="Medina M."/>
            <person name="Meijer H.J."/>
            <person name="Nordberg E.K."/>
            <person name="Maclean D.J."/>
            <person name="Ospina-Giraldo M.D."/>
            <person name="Morris P.F."/>
            <person name="Phuntumart V."/>
            <person name="Putnam N.H."/>
            <person name="Rash S."/>
            <person name="Rose J.K."/>
            <person name="Sakihama Y."/>
            <person name="Salamov A.A."/>
            <person name="Savidor A."/>
            <person name="Scheuring C.F."/>
            <person name="Smith B.M."/>
            <person name="Sobral B.W."/>
            <person name="Terry A."/>
            <person name="Torto-Alalibo T.A."/>
            <person name="Win J."/>
            <person name="Xu Z."/>
            <person name="Zhang H."/>
            <person name="Grigoriev I.V."/>
            <person name="Rokhsar D.S."/>
            <person name="Boore J.L."/>
        </authorList>
    </citation>
    <scope>NUCLEOTIDE SEQUENCE [LARGE SCALE GENOMIC DNA]</scope>
    <source>
        <strain evidence="1 2">P6497</strain>
    </source>
</reference>
<protein>
    <submittedName>
        <fullName evidence="1">Uncharacterized protein</fullName>
    </submittedName>
</protein>
<dbReference type="Proteomes" id="UP000002640">
    <property type="component" value="Unassembled WGS sequence"/>
</dbReference>